<organism evidence="2 3">
    <name type="scientific">Glycocaulis alkaliphilus</name>
    <dbReference type="NCBI Taxonomy" id="1434191"/>
    <lineage>
        <taxon>Bacteria</taxon>
        <taxon>Pseudomonadati</taxon>
        <taxon>Pseudomonadota</taxon>
        <taxon>Alphaproteobacteria</taxon>
        <taxon>Maricaulales</taxon>
        <taxon>Maricaulaceae</taxon>
        <taxon>Glycocaulis</taxon>
    </lineage>
</organism>
<protein>
    <submittedName>
        <fullName evidence="2">Uncharacterized protein</fullName>
    </submittedName>
</protein>
<evidence type="ECO:0000313" key="2">
    <source>
        <dbReference type="EMBL" id="AZU05370.1"/>
    </source>
</evidence>
<accession>A0A3T0EDK5</accession>
<reference evidence="2 3" key="1">
    <citation type="submission" date="2016-12" db="EMBL/GenBank/DDBJ databases">
        <title>The genome of dimorphic prosthecate Glycocaulis alkaliphilus 6b-8t, isolated from crude oil dictates its adaptability in petroleum environments.</title>
        <authorList>
            <person name="Wu X.-L."/>
            <person name="Geng S."/>
        </authorList>
    </citation>
    <scope>NUCLEOTIDE SEQUENCE [LARGE SCALE GENOMIC DNA]</scope>
    <source>
        <strain evidence="2 3">6B-8</strain>
    </source>
</reference>
<feature type="transmembrane region" description="Helical" evidence="1">
    <location>
        <begin position="58"/>
        <end position="83"/>
    </location>
</feature>
<dbReference type="EMBL" id="CP018911">
    <property type="protein sequence ID" value="AZU05370.1"/>
    <property type="molecule type" value="Genomic_DNA"/>
</dbReference>
<name>A0A3T0EDK5_9PROT</name>
<proteinExistence type="predicted"/>
<dbReference type="AlphaFoldDB" id="A0A3T0EDK5"/>
<keyword evidence="3" id="KW-1185">Reference proteome</keyword>
<keyword evidence="1" id="KW-0472">Membrane</keyword>
<feature type="transmembrane region" description="Helical" evidence="1">
    <location>
        <begin position="149"/>
        <end position="173"/>
    </location>
</feature>
<gene>
    <name evidence="2" type="ORF">X907_2862</name>
</gene>
<keyword evidence="1" id="KW-1133">Transmembrane helix</keyword>
<keyword evidence="1" id="KW-0812">Transmembrane</keyword>
<dbReference type="KEGG" id="gak:X907_2862"/>
<sequence>MAKAGFSAGVIRAADDEAGRFVSLHIRRLFASFWFQTGASMVVVLATALFGARASNGFFGAVTTGLIVVFPLLLVVTMSWLSARQLHHESPERWAARQLVLRVAGGGEGALEKLKRMTARAEMASSTHGALRLIAEGEKKPRQSGKPDWTARAIIAGLIVVPILLVVAVPAILSRFGS</sequence>
<dbReference type="Proteomes" id="UP000286954">
    <property type="component" value="Chromosome"/>
</dbReference>
<evidence type="ECO:0000256" key="1">
    <source>
        <dbReference type="SAM" id="Phobius"/>
    </source>
</evidence>
<feature type="transmembrane region" description="Helical" evidence="1">
    <location>
        <begin position="29"/>
        <end position="52"/>
    </location>
</feature>
<evidence type="ECO:0000313" key="3">
    <source>
        <dbReference type="Proteomes" id="UP000286954"/>
    </source>
</evidence>